<sequence length="259" mass="29542">MAEDELVFWGTGDAMGVPRVYCECAVCEEARTTGLNRRLRSLVSVEAGENRFLIDCGPDWRVQMEARGIRTVDTILVTHPHFDHIGGLPEWADQCRWTETRGKLYAPGEVLEAIADRYPWLKRNLELIRVESDLTLGGWSIANWRVNHGKNGYSYAYRLEKENFSWVYCPDSIGLSAEEIQPMRNADLLVLGTSFVQEDAEYSTRSVYDMREAAELLQEVRPKRAMYTHMSHDVDLNRLPGLPPHVSAARTGLRVKLVK</sequence>
<dbReference type="EMBL" id="JBBKAR010000056">
    <property type="protein sequence ID" value="MEJ8306784.1"/>
    <property type="molecule type" value="Genomic_DNA"/>
</dbReference>
<evidence type="ECO:0000313" key="1">
    <source>
        <dbReference type="EMBL" id="MEJ8306784.1"/>
    </source>
</evidence>
<reference evidence="1" key="1">
    <citation type="submission" date="2024-03" db="EMBL/GenBank/DDBJ databases">
        <title>Whole genome sequecning of epiphytes from Marcgravia umbellata leaves.</title>
        <authorList>
            <person name="Kumar G."/>
            <person name="Savka M.A."/>
        </authorList>
    </citation>
    <scope>NUCLEOTIDE SEQUENCE</scope>
    <source>
        <strain evidence="1">RIT_BL5</strain>
    </source>
</reference>
<dbReference type="Proteomes" id="UP001380953">
    <property type="component" value="Unassembled WGS sequence"/>
</dbReference>
<name>A0ACC6PII3_9BACL</name>
<gene>
    <name evidence="1" type="ORF">WKI47_22995</name>
</gene>
<evidence type="ECO:0000313" key="2">
    <source>
        <dbReference type="Proteomes" id="UP001380953"/>
    </source>
</evidence>
<protein>
    <submittedName>
        <fullName evidence="1">MBL fold metallo-hydrolase</fullName>
    </submittedName>
</protein>
<proteinExistence type="predicted"/>
<keyword evidence="2" id="KW-1185">Reference proteome</keyword>
<comment type="caution">
    <text evidence="1">The sequence shown here is derived from an EMBL/GenBank/DDBJ whole genome shotgun (WGS) entry which is preliminary data.</text>
</comment>
<accession>A0ACC6PII3</accession>
<organism evidence="1 2">
    <name type="scientific">Saccharibacillus sacchari</name>
    <dbReference type="NCBI Taxonomy" id="456493"/>
    <lineage>
        <taxon>Bacteria</taxon>
        <taxon>Bacillati</taxon>
        <taxon>Bacillota</taxon>
        <taxon>Bacilli</taxon>
        <taxon>Bacillales</taxon>
        <taxon>Paenibacillaceae</taxon>
        <taxon>Saccharibacillus</taxon>
    </lineage>
</organism>